<dbReference type="SUPFAM" id="SSF46689">
    <property type="entry name" value="Homeodomain-like"/>
    <property type="match status" value="1"/>
</dbReference>
<keyword evidence="2 4" id="KW-0238">DNA-binding</keyword>
<organism evidence="6 7">
    <name type="scientific">Methylobacterium terrae</name>
    <dbReference type="NCBI Taxonomy" id="2202827"/>
    <lineage>
        <taxon>Bacteria</taxon>
        <taxon>Pseudomonadati</taxon>
        <taxon>Pseudomonadota</taxon>
        <taxon>Alphaproteobacteria</taxon>
        <taxon>Hyphomicrobiales</taxon>
        <taxon>Methylobacteriaceae</taxon>
        <taxon>Methylobacterium</taxon>
    </lineage>
</organism>
<dbReference type="InterPro" id="IPR050109">
    <property type="entry name" value="HTH-type_TetR-like_transc_reg"/>
</dbReference>
<dbReference type="OrthoDB" id="7056813at2"/>
<evidence type="ECO:0000313" key="6">
    <source>
        <dbReference type="EMBL" id="AWN45028.1"/>
    </source>
</evidence>
<dbReference type="EMBL" id="CP029553">
    <property type="protein sequence ID" value="AWN45028.1"/>
    <property type="molecule type" value="Genomic_DNA"/>
</dbReference>
<evidence type="ECO:0000256" key="4">
    <source>
        <dbReference type="PROSITE-ProRule" id="PRU00335"/>
    </source>
</evidence>
<dbReference type="Proteomes" id="UP000245444">
    <property type="component" value="Chromosome"/>
</dbReference>
<evidence type="ECO:0000256" key="3">
    <source>
        <dbReference type="ARBA" id="ARBA00023163"/>
    </source>
</evidence>
<dbReference type="GO" id="GO:0000976">
    <property type="term" value="F:transcription cis-regulatory region binding"/>
    <property type="evidence" value="ECO:0007669"/>
    <property type="project" value="TreeGrafter"/>
</dbReference>
<evidence type="ECO:0000256" key="1">
    <source>
        <dbReference type="ARBA" id="ARBA00023015"/>
    </source>
</evidence>
<gene>
    <name evidence="6" type="ORF">DK419_00685</name>
</gene>
<dbReference type="InterPro" id="IPR009057">
    <property type="entry name" value="Homeodomain-like_sf"/>
</dbReference>
<dbReference type="GO" id="GO:0003700">
    <property type="term" value="F:DNA-binding transcription factor activity"/>
    <property type="evidence" value="ECO:0007669"/>
    <property type="project" value="TreeGrafter"/>
</dbReference>
<protein>
    <submittedName>
        <fullName evidence="6">TetR/AcrR family transcriptional regulator</fullName>
    </submittedName>
</protein>
<accession>A0A2U8WHJ7</accession>
<dbReference type="KEGG" id="mtea:DK419_00685"/>
<keyword evidence="7" id="KW-1185">Reference proteome</keyword>
<keyword evidence="1" id="KW-0805">Transcription regulation</keyword>
<feature type="DNA-binding region" description="H-T-H motif" evidence="4">
    <location>
        <begin position="65"/>
        <end position="84"/>
    </location>
</feature>
<dbReference type="Pfam" id="PF00440">
    <property type="entry name" value="TetR_N"/>
    <property type="match status" value="1"/>
</dbReference>
<evidence type="ECO:0000256" key="2">
    <source>
        <dbReference type="ARBA" id="ARBA00023125"/>
    </source>
</evidence>
<dbReference type="PRINTS" id="PR00455">
    <property type="entry name" value="HTHTETR"/>
</dbReference>
<dbReference type="SUPFAM" id="SSF48498">
    <property type="entry name" value="Tetracyclin repressor-like, C-terminal domain"/>
    <property type="match status" value="1"/>
</dbReference>
<dbReference type="InterPro" id="IPR036271">
    <property type="entry name" value="Tet_transcr_reg_TetR-rel_C_sf"/>
</dbReference>
<sequence>MNASSNGAAAACSTRHPAYVDRRNIRGVWALSTSEGGAYHHGDLRRSLIAAAHDLLRSGGVEAVTLREAARLAGVSHNAPYRHFPSREALLAALAVEGFRGLRRALDEAAGGAEPPGRLTALGRAYLRFAEADRATFRLMFGGVLEIASHPDLAAAAADAFGTLRSVVAEQAPPPAAEREALRAWGLVHGLAHLVADRQIDAARAEACLL</sequence>
<keyword evidence="3" id="KW-0804">Transcription</keyword>
<evidence type="ECO:0000259" key="5">
    <source>
        <dbReference type="PROSITE" id="PS50977"/>
    </source>
</evidence>
<evidence type="ECO:0000313" key="7">
    <source>
        <dbReference type="Proteomes" id="UP000245444"/>
    </source>
</evidence>
<dbReference type="Gene3D" id="1.10.357.10">
    <property type="entry name" value="Tetracycline Repressor, domain 2"/>
    <property type="match status" value="1"/>
</dbReference>
<dbReference type="AlphaFoldDB" id="A0A2U8WHJ7"/>
<feature type="domain" description="HTH tetR-type" evidence="5">
    <location>
        <begin position="42"/>
        <end position="102"/>
    </location>
</feature>
<dbReference type="PANTHER" id="PTHR30055">
    <property type="entry name" value="HTH-TYPE TRANSCRIPTIONAL REGULATOR RUTR"/>
    <property type="match status" value="1"/>
</dbReference>
<dbReference type="Pfam" id="PF13305">
    <property type="entry name" value="TetR_C_33"/>
    <property type="match status" value="1"/>
</dbReference>
<dbReference type="InterPro" id="IPR001647">
    <property type="entry name" value="HTH_TetR"/>
</dbReference>
<dbReference type="PANTHER" id="PTHR30055:SF220">
    <property type="entry name" value="TETR-FAMILY REGULATORY PROTEIN"/>
    <property type="match status" value="1"/>
</dbReference>
<dbReference type="PROSITE" id="PS50977">
    <property type="entry name" value="HTH_TETR_2"/>
    <property type="match status" value="1"/>
</dbReference>
<dbReference type="InterPro" id="IPR025996">
    <property type="entry name" value="MT1864/Rv1816-like_C"/>
</dbReference>
<reference evidence="6 7" key="1">
    <citation type="submission" date="2018-05" db="EMBL/GenBank/DDBJ databases">
        <title>Complete Genome Sequence of Methylobacterium sp. 17Sr1-28.</title>
        <authorList>
            <person name="Srinivasan S."/>
        </authorList>
    </citation>
    <scope>NUCLEOTIDE SEQUENCE [LARGE SCALE GENOMIC DNA]</scope>
    <source>
        <strain evidence="6 7">17Sr1-28</strain>
    </source>
</reference>
<name>A0A2U8WHJ7_9HYPH</name>
<proteinExistence type="predicted"/>